<dbReference type="Pfam" id="PF10036">
    <property type="entry name" value="RLL"/>
    <property type="match status" value="1"/>
</dbReference>
<dbReference type="InterPro" id="IPR019265">
    <property type="entry name" value="RTRAF"/>
</dbReference>
<evidence type="ECO:0000313" key="1">
    <source>
        <dbReference type="EMBL" id="KAI6654824.1"/>
    </source>
</evidence>
<comment type="caution">
    <text evidence="1">The sequence shown here is derived from an EMBL/GenBank/DDBJ whole genome shotgun (WGS) entry which is preliminary data.</text>
</comment>
<reference evidence="1 2" key="1">
    <citation type="journal article" date="2023" name="BMC Biol.">
        <title>The compact genome of the sponge Oopsacas minuta (Hexactinellida) is lacking key metazoan core genes.</title>
        <authorList>
            <person name="Santini S."/>
            <person name="Schenkelaars Q."/>
            <person name="Jourda C."/>
            <person name="Duchesne M."/>
            <person name="Belahbib H."/>
            <person name="Rocher C."/>
            <person name="Selva M."/>
            <person name="Riesgo A."/>
            <person name="Vervoort M."/>
            <person name="Leys S.P."/>
            <person name="Kodjabachian L."/>
            <person name="Le Bivic A."/>
            <person name="Borchiellini C."/>
            <person name="Claverie J.M."/>
            <person name="Renard E."/>
        </authorList>
    </citation>
    <scope>NUCLEOTIDE SEQUENCE [LARGE SCALE GENOMIC DNA]</scope>
    <source>
        <strain evidence="1">SPO-2</strain>
    </source>
</reference>
<dbReference type="PANTHER" id="PTHR15924">
    <property type="entry name" value="CLE"/>
    <property type="match status" value="1"/>
</dbReference>
<keyword evidence="2" id="KW-1185">Reference proteome</keyword>
<proteinExistence type="predicted"/>
<dbReference type="AlphaFoldDB" id="A0AAV7K0S1"/>
<name>A0AAV7K0S1_9METZ</name>
<dbReference type="EMBL" id="JAKMXF010000221">
    <property type="protein sequence ID" value="KAI6654824.1"/>
    <property type="molecule type" value="Genomic_DNA"/>
</dbReference>
<protein>
    <recommendedName>
        <fullName evidence="3">RNA transcription, translation and transport factor protein</fullName>
    </recommendedName>
</protein>
<gene>
    <name evidence="1" type="ORF">LOD99_2703</name>
</gene>
<evidence type="ECO:0008006" key="3">
    <source>
        <dbReference type="Google" id="ProtNLM"/>
    </source>
</evidence>
<evidence type="ECO:0000313" key="2">
    <source>
        <dbReference type="Proteomes" id="UP001165289"/>
    </source>
</evidence>
<sequence>MYTRRLKALGYLSADKFKTNISQVQQLVIWLEDNKIRYLPIENRESLKATEFKDFKRALNSYLSGLGCPFEMKDIDSVMTWLLGRAIRSEYTEVLQEYPELNTAEFKGARAKRRAEAVPADDYRLPLPSVDHPEFKQMVNQLCNSLMIPAHDDLILRLQAAAHLIGERDKLENSKIDKSRKSIGLTPQDLGFDFGDAALDQAAMGLRLLHQSELRNLQTRINEIIVKVQSVTADPRTDERLGRVGK</sequence>
<organism evidence="1 2">
    <name type="scientific">Oopsacas minuta</name>
    <dbReference type="NCBI Taxonomy" id="111878"/>
    <lineage>
        <taxon>Eukaryota</taxon>
        <taxon>Metazoa</taxon>
        <taxon>Porifera</taxon>
        <taxon>Hexactinellida</taxon>
        <taxon>Hexasterophora</taxon>
        <taxon>Lyssacinosida</taxon>
        <taxon>Leucopsacidae</taxon>
        <taxon>Oopsacas</taxon>
    </lineage>
</organism>
<dbReference type="Proteomes" id="UP001165289">
    <property type="component" value="Unassembled WGS sequence"/>
</dbReference>
<accession>A0AAV7K0S1</accession>